<name>A0A1I4WWN9_9NEIS</name>
<accession>A0A1I4WWN9</accession>
<dbReference type="STRING" id="83765.SAMN05660284_00754"/>
<dbReference type="Pfam" id="PF00494">
    <property type="entry name" value="SQS_PSY"/>
    <property type="match status" value="1"/>
</dbReference>
<dbReference type="SUPFAM" id="SSF48576">
    <property type="entry name" value="Terpenoid synthases"/>
    <property type="match status" value="1"/>
</dbReference>
<gene>
    <name evidence="1" type="ORF">SAMN05660284_00754</name>
</gene>
<dbReference type="InterPro" id="IPR033904">
    <property type="entry name" value="Trans_IPPS_HH"/>
</dbReference>
<evidence type="ECO:0000313" key="1">
    <source>
        <dbReference type="EMBL" id="SFN17613.1"/>
    </source>
</evidence>
<reference evidence="2" key="1">
    <citation type="submission" date="2016-10" db="EMBL/GenBank/DDBJ databases">
        <authorList>
            <person name="Varghese N."/>
            <person name="Submissions S."/>
        </authorList>
    </citation>
    <scope>NUCLEOTIDE SEQUENCE [LARGE SCALE GENOMIC DNA]</scope>
    <source>
        <strain evidence="2">DSM 6150</strain>
    </source>
</reference>
<evidence type="ECO:0000313" key="2">
    <source>
        <dbReference type="Proteomes" id="UP000242869"/>
    </source>
</evidence>
<dbReference type="GO" id="GO:0016114">
    <property type="term" value="P:terpenoid biosynthetic process"/>
    <property type="evidence" value="ECO:0007669"/>
    <property type="project" value="UniProtKB-ARBA"/>
</dbReference>
<dbReference type="RefSeq" id="WP_091191570.1">
    <property type="nucleotide sequence ID" value="NZ_FOVE01000004.1"/>
</dbReference>
<dbReference type="SFLD" id="SFLDG01212">
    <property type="entry name" value="Phytoene_synthase_like"/>
    <property type="match status" value="1"/>
</dbReference>
<keyword evidence="2" id="KW-1185">Reference proteome</keyword>
<dbReference type="InterPro" id="IPR017827">
    <property type="entry name" value="HSQ_synthase_HpnC"/>
</dbReference>
<dbReference type="InterPro" id="IPR044843">
    <property type="entry name" value="Trans_IPPS_bact-type"/>
</dbReference>
<dbReference type="OrthoDB" id="9807580at2"/>
<dbReference type="GO" id="GO:0004311">
    <property type="term" value="F:geranylgeranyl diphosphate synthase activity"/>
    <property type="evidence" value="ECO:0007669"/>
    <property type="project" value="InterPro"/>
</dbReference>
<dbReference type="SFLD" id="SFLDG01018">
    <property type="entry name" value="Squalene/Phytoene_Synthase_Lik"/>
    <property type="match status" value="1"/>
</dbReference>
<dbReference type="PANTHER" id="PTHR31480">
    <property type="entry name" value="BIFUNCTIONAL LYCOPENE CYCLASE/PHYTOENE SYNTHASE"/>
    <property type="match status" value="1"/>
</dbReference>
<dbReference type="InterPro" id="IPR008949">
    <property type="entry name" value="Isoprenoid_synthase_dom_sf"/>
</dbReference>
<dbReference type="Gene3D" id="1.10.600.10">
    <property type="entry name" value="Farnesyl Diphosphate Synthase"/>
    <property type="match status" value="1"/>
</dbReference>
<dbReference type="InterPro" id="IPR002060">
    <property type="entry name" value="Squ/phyt_synthse"/>
</dbReference>
<sequence>MSALTPEQSVGHYENFPVGSVLLPARFRPAVAAVYRFARHADDLADEGDASDSERIAALDACSAELARIGRGEMPPDRLFADLVPFVAGHGIPLQLFEDLLSAFRQDVVKKRYEDFDTLKDYCRRSADPVGRILLHIFGEATPENLRQSDCICTALQLINFWQDVAIDWQKGRVYIPQEDLKRFGVNESQLAEGRLDRALRDLLAFEVMRARAMLYEGKPLGRRLPGRIGLEIRTIVAAADRLLQRIEAVDYDVFRKRPKLKGGDWPRILWRAL</sequence>
<dbReference type="EMBL" id="FOVE01000004">
    <property type="protein sequence ID" value="SFN17613.1"/>
    <property type="molecule type" value="Genomic_DNA"/>
</dbReference>
<dbReference type="CDD" id="cd00683">
    <property type="entry name" value="Trans_IPPS_HH"/>
    <property type="match status" value="1"/>
</dbReference>
<dbReference type="Proteomes" id="UP000242869">
    <property type="component" value="Unassembled WGS sequence"/>
</dbReference>
<proteinExistence type="predicted"/>
<protein>
    <submittedName>
        <fullName evidence="1">Squalene synthase HpnC</fullName>
    </submittedName>
</protein>
<dbReference type="GO" id="GO:0051996">
    <property type="term" value="F:squalene synthase [NAD(P)H] activity"/>
    <property type="evidence" value="ECO:0007669"/>
    <property type="project" value="InterPro"/>
</dbReference>
<organism evidence="1 2">
    <name type="scientific">Formivibrio citricus</name>
    <dbReference type="NCBI Taxonomy" id="83765"/>
    <lineage>
        <taxon>Bacteria</taxon>
        <taxon>Pseudomonadati</taxon>
        <taxon>Pseudomonadota</taxon>
        <taxon>Betaproteobacteria</taxon>
        <taxon>Neisseriales</taxon>
        <taxon>Chitinibacteraceae</taxon>
        <taxon>Formivibrio</taxon>
    </lineage>
</organism>
<dbReference type="AlphaFoldDB" id="A0A1I4WWN9"/>
<dbReference type="SFLD" id="SFLDS00005">
    <property type="entry name" value="Isoprenoid_Synthase_Type_I"/>
    <property type="match status" value="1"/>
</dbReference>
<dbReference type="NCBIfam" id="TIGR03464">
    <property type="entry name" value="HpnC"/>
    <property type="match status" value="1"/>
</dbReference>